<dbReference type="InterPro" id="IPR002423">
    <property type="entry name" value="Cpn60/GroEL/TCP-1"/>
</dbReference>
<dbReference type="GO" id="GO:0005524">
    <property type="term" value="F:ATP binding"/>
    <property type="evidence" value="ECO:0007669"/>
    <property type="project" value="InterPro"/>
</dbReference>
<dbReference type="Gramene" id="scaffold_400055.1">
    <property type="protein sequence ID" value="scaffold_400055.1"/>
    <property type="gene ID" value="scaffold_400055.1"/>
</dbReference>
<proteinExistence type="predicted"/>
<dbReference type="InterPro" id="IPR027413">
    <property type="entry name" value="GROEL-like_equatorial_sf"/>
</dbReference>
<evidence type="ECO:0000313" key="2">
    <source>
        <dbReference type="Proteomes" id="UP000008694"/>
    </source>
</evidence>
<sequence>MIRVDLNHAHFSSPPSPNTKLPIMIVRRAMKNSTVVPRGGAIDMEISKYLRQHSRTIAWKSQLFINSYAKALEVHFMVDLDVLTFVPLDFTYKKENITYFHVAC</sequence>
<dbReference type="Pfam" id="PF00118">
    <property type="entry name" value="Cpn60_TCP1"/>
    <property type="match status" value="1"/>
</dbReference>
<dbReference type="Proteomes" id="UP000008694">
    <property type="component" value="Unassembled WGS sequence"/>
</dbReference>
<gene>
    <name evidence="1" type="ORF">ARALYDRAFT_900554</name>
</gene>
<organism evidence="2">
    <name type="scientific">Arabidopsis lyrata subsp. lyrata</name>
    <name type="common">Lyre-leaved rock-cress</name>
    <dbReference type="NCBI Taxonomy" id="81972"/>
    <lineage>
        <taxon>Eukaryota</taxon>
        <taxon>Viridiplantae</taxon>
        <taxon>Streptophyta</taxon>
        <taxon>Embryophyta</taxon>
        <taxon>Tracheophyta</taxon>
        <taxon>Spermatophyta</taxon>
        <taxon>Magnoliopsida</taxon>
        <taxon>eudicotyledons</taxon>
        <taxon>Gunneridae</taxon>
        <taxon>Pentapetalae</taxon>
        <taxon>rosids</taxon>
        <taxon>malvids</taxon>
        <taxon>Brassicales</taxon>
        <taxon>Brassicaceae</taxon>
        <taxon>Camelineae</taxon>
        <taxon>Arabidopsis</taxon>
    </lineage>
</organism>
<dbReference type="EMBL" id="GL348716">
    <property type="protein sequence ID" value="EFH54807.1"/>
    <property type="molecule type" value="Genomic_DNA"/>
</dbReference>
<dbReference type="HOGENOM" id="CLU_2457861_0_0_1"/>
<keyword evidence="2" id="KW-1185">Reference proteome</keyword>
<name>D7LBC7_ARALL</name>
<reference evidence="2" key="1">
    <citation type="journal article" date="2011" name="Nat. Genet.">
        <title>The Arabidopsis lyrata genome sequence and the basis of rapid genome size change.</title>
        <authorList>
            <person name="Hu T.T."/>
            <person name="Pattyn P."/>
            <person name="Bakker E.G."/>
            <person name="Cao J."/>
            <person name="Cheng J.-F."/>
            <person name="Clark R.M."/>
            <person name="Fahlgren N."/>
            <person name="Fawcett J.A."/>
            <person name="Grimwood J."/>
            <person name="Gundlach H."/>
            <person name="Haberer G."/>
            <person name="Hollister J.D."/>
            <person name="Ossowski S."/>
            <person name="Ottilar R.P."/>
            <person name="Salamov A.A."/>
            <person name="Schneeberger K."/>
            <person name="Spannagl M."/>
            <person name="Wang X."/>
            <person name="Yang L."/>
            <person name="Nasrallah M.E."/>
            <person name="Bergelson J."/>
            <person name="Carrington J.C."/>
            <person name="Gaut B.S."/>
            <person name="Schmutz J."/>
            <person name="Mayer K.F.X."/>
            <person name="Van de Peer Y."/>
            <person name="Grigoriev I.V."/>
            <person name="Nordborg M."/>
            <person name="Weigel D."/>
            <person name="Guo Y.-L."/>
        </authorList>
    </citation>
    <scope>NUCLEOTIDE SEQUENCE [LARGE SCALE GENOMIC DNA]</scope>
    <source>
        <strain evidence="2">cv. MN47</strain>
    </source>
</reference>
<dbReference type="AlphaFoldDB" id="D7LBC7"/>
<dbReference type="STRING" id="81972.D7LBC7"/>
<evidence type="ECO:0000313" key="1">
    <source>
        <dbReference type="EMBL" id="EFH54807.1"/>
    </source>
</evidence>
<accession>D7LBC7</accession>
<dbReference type="eggNOG" id="KOG0361">
    <property type="taxonomic scope" value="Eukaryota"/>
</dbReference>
<dbReference type="SUPFAM" id="SSF48592">
    <property type="entry name" value="GroEL equatorial domain-like"/>
    <property type="match status" value="1"/>
</dbReference>
<dbReference type="Gene3D" id="1.10.560.10">
    <property type="entry name" value="GroEL-like equatorial domain"/>
    <property type="match status" value="1"/>
</dbReference>
<protein>
    <submittedName>
        <fullName evidence="1">Uncharacterized protein</fullName>
    </submittedName>
</protein>